<dbReference type="InterPro" id="IPR042100">
    <property type="entry name" value="Bug_dom1"/>
</dbReference>
<dbReference type="Gene3D" id="3.40.190.150">
    <property type="entry name" value="Bordetella uptake gene, domain 1"/>
    <property type="match status" value="1"/>
</dbReference>
<dbReference type="Gene3D" id="3.40.190.10">
    <property type="entry name" value="Periplasmic binding protein-like II"/>
    <property type="match status" value="1"/>
</dbReference>
<dbReference type="Pfam" id="PF03401">
    <property type="entry name" value="TctC"/>
    <property type="match status" value="1"/>
</dbReference>
<evidence type="ECO:0000256" key="1">
    <source>
        <dbReference type="ARBA" id="ARBA00006987"/>
    </source>
</evidence>
<reference evidence="3 4" key="1">
    <citation type="journal article" date="2010" name="J. Bacteriol.">
        <title>Genome sequence of Lentisphaera araneosa HTCC2155T, the type species of the order Lentisphaerales in the phylum Lentisphaerae.</title>
        <authorList>
            <person name="Thrash J.C."/>
            <person name="Cho J.C."/>
            <person name="Vergin K.L."/>
            <person name="Morris R.M."/>
            <person name="Giovannoni S.J."/>
        </authorList>
    </citation>
    <scope>NUCLEOTIDE SEQUENCE [LARGE SCALE GENOMIC DNA]</scope>
    <source>
        <strain evidence="3 4">HTCC2155</strain>
    </source>
</reference>
<name>A6DUH0_9BACT</name>
<gene>
    <name evidence="3" type="ORF">LNTAR_09901</name>
</gene>
<comment type="similarity">
    <text evidence="1">Belongs to the UPF0065 (bug) family.</text>
</comment>
<accession>A6DUH0</accession>
<keyword evidence="2" id="KW-1133">Transmembrane helix</keyword>
<comment type="caution">
    <text evidence="3">The sequence shown here is derived from an EMBL/GenBank/DDBJ whole genome shotgun (WGS) entry which is preliminary data.</text>
</comment>
<evidence type="ECO:0000256" key="2">
    <source>
        <dbReference type="SAM" id="Phobius"/>
    </source>
</evidence>
<feature type="transmembrane region" description="Helical" evidence="2">
    <location>
        <begin position="370"/>
        <end position="403"/>
    </location>
</feature>
<proteinExistence type="inferred from homology"/>
<dbReference type="CDD" id="cd07012">
    <property type="entry name" value="PBP2_Bug_TTT"/>
    <property type="match status" value="1"/>
</dbReference>
<dbReference type="STRING" id="313628.LNTAR_09901"/>
<keyword evidence="2" id="KW-0812">Transmembrane</keyword>
<feature type="transmembrane region" description="Helical" evidence="2">
    <location>
        <begin position="12"/>
        <end position="30"/>
    </location>
</feature>
<organism evidence="3 4">
    <name type="scientific">Lentisphaera araneosa HTCC2155</name>
    <dbReference type="NCBI Taxonomy" id="313628"/>
    <lineage>
        <taxon>Bacteria</taxon>
        <taxon>Pseudomonadati</taxon>
        <taxon>Lentisphaerota</taxon>
        <taxon>Lentisphaeria</taxon>
        <taxon>Lentisphaerales</taxon>
        <taxon>Lentisphaeraceae</taxon>
        <taxon>Lentisphaera</taxon>
    </lineage>
</organism>
<dbReference type="InterPro" id="IPR005064">
    <property type="entry name" value="BUG"/>
</dbReference>
<dbReference type="Proteomes" id="UP000004947">
    <property type="component" value="Unassembled WGS sequence"/>
</dbReference>
<dbReference type="PANTHER" id="PTHR42928">
    <property type="entry name" value="TRICARBOXYLATE-BINDING PROTEIN"/>
    <property type="match status" value="1"/>
</dbReference>
<evidence type="ECO:0000313" key="4">
    <source>
        <dbReference type="Proteomes" id="UP000004947"/>
    </source>
</evidence>
<keyword evidence="4" id="KW-1185">Reference proteome</keyword>
<feature type="transmembrane region" description="Helical" evidence="2">
    <location>
        <begin position="415"/>
        <end position="434"/>
    </location>
</feature>
<dbReference type="AlphaFoldDB" id="A6DUH0"/>
<dbReference type="eggNOG" id="COG3181">
    <property type="taxonomic scope" value="Bacteria"/>
</dbReference>
<keyword evidence="2" id="KW-0472">Membrane</keyword>
<sequence>MVLLNHVSKLRLILIRFIFILIFLGLSLRGEDSNSWPQRPVKVIVPFGAGGGSDTFARQLTRVIKEQDLLSQPMVVINVGGAGGTIGSRRVRYARPDGYTMLMLHEGILTAKHAGKASYGAEAFEAVAGTGETAIVVAVKDNSKYHSLKDLMLEAKLSPNTLNFAANLGAPSHFIGLILEKSLEGAMFNFVQYGGGAERYGAIMGEHVDMSIFSVEEYLRYKDGGLKALAVCSAERHLALPELSTVSEQGFELETSNMHFWWMPKGTSQAIQKIMADVISQAMKSEDMQNFMKASWIDPVVMQSEELRGELIERDHIISKVAIRKVDVLPNFELWIFGIVAVLGLFAFDKKCLETQGEKGRLWNPKSCKVFLLTFVYVFVLSTTAISYPLLTVFFLFALGFIIADQKKVPYLPLSLYSLVLSFGLFYLFTRVLVVDLPG</sequence>
<evidence type="ECO:0000313" key="3">
    <source>
        <dbReference type="EMBL" id="EDM24714.1"/>
    </source>
</evidence>
<dbReference type="OrthoDB" id="8880247at2"/>
<dbReference type="EMBL" id="ABCK01000058">
    <property type="protein sequence ID" value="EDM24714.1"/>
    <property type="molecule type" value="Genomic_DNA"/>
</dbReference>
<dbReference type="PANTHER" id="PTHR42928:SF5">
    <property type="entry name" value="BLR1237 PROTEIN"/>
    <property type="match status" value="1"/>
</dbReference>
<feature type="transmembrane region" description="Helical" evidence="2">
    <location>
        <begin position="332"/>
        <end position="349"/>
    </location>
</feature>
<evidence type="ECO:0008006" key="5">
    <source>
        <dbReference type="Google" id="ProtNLM"/>
    </source>
</evidence>
<protein>
    <recommendedName>
        <fullName evidence="5">Tripartite tricarboxylate transporter family receptor</fullName>
    </recommendedName>
</protein>